<dbReference type="InterPro" id="IPR017452">
    <property type="entry name" value="GPCR_Rhodpsn_7TM"/>
</dbReference>
<dbReference type="STRING" id="45351.A7SN95"/>
<dbReference type="Pfam" id="PF00001">
    <property type="entry name" value="7tm_1"/>
    <property type="match status" value="1"/>
</dbReference>
<keyword evidence="4 10" id="KW-1133">Transmembrane helix</keyword>
<dbReference type="PhylomeDB" id="A7SN95"/>
<dbReference type="OMA" id="WESSHIP"/>
<evidence type="ECO:0000256" key="1">
    <source>
        <dbReference type="ARBA" id="ARBA00004651"/>
    </source>
</evidence>
<feature type="transmembrane region" description="Helical" evidence="10">
    <location>
        <begin position="218"/>
        <end position="240"/>
    </location>
</feature>
<dbReference type="eggNOG" id="KOG3656">
    <property type="taxonomic scope" value="Eukaryota"/>
</dbReference>
<dbReference type="GO" id="GO:0005886">
    <property type="term" value="C:plasma membrane"/>
    <property type="evidence" value="ECO:0000318"/>
    <property type="project" value="GO_Central"/>
</dbReference>
<proteinExistence type="predicted"/>
<dbReference type="InterPro" id="IPR000276">
    <property type="entry name" value="GPCR_Rhodpsn"/>
</dbReference>
<name>A7SN95_NEMVE</name>
<dbReference type="InParanoid" id="A7SN95"/>
<accession>A7SN95</accession>
<comment type="subcellular location">
    <subcellularLocation>
        <location evidence="1">Cell membrane</location>
        <topology evidence="1">Multi-pass membrane protein</topology>
    </subcellularLocation>
</comment>
<dbReference type="SUPFAM" id="SSF81321">
    <property type="entry name" value="Family A G protein-coupled receptor-like"/>
    <property type="match status" value="1"/>
</dbReference>
<feature type="transmembrane region" description="Helical" evidence="10">
    <location>
        <begin position="90"/>
        <end position="112"/>
    </location>
</feature>
<dbReference type="Gene3D" id="1.20.1070.10">
    <property type="entry name" value="Rhodopsin 7-helix transmembrane proteins"/>
    <property type="match status" value="1"/>
</dbReference>
<dbReference type="EMBL" id="DS469718">
    <property type="protein sequence ID" value="EDO34795.1"/>
    <property type="molecule type" value="Genomic_DNA"/>
</dbReference>
<organism evidence="12 13">
    <name type="scientific">Nematostella vectensis</name>
    <name type="common">Starlet sea anemone</name>
    <dbReference type="NCBI Taxonomy" id="45351"/>
    <lineage>
        <taxon>Eukaryota</taxon>
        <taxon>Metazoa</taxon>
        <taxon>Cnidaria</taxon>
        <taxon>Anthozoa</taxon>
        <taxon>Hexacorallia</taxon>
        <taxon>Actiniaria</taxon>
        <taxon>Edwardsiidae</taxon>
        <taxon>Nematostella</taxon>
    </lineage>
</organism>
<evidence type="ECO:0000256" key="10">
    <source>
        <dbReference type="SAM" id="Phobius"/>
    </source>
</evidence>
<keyword evidence="13" id="KW-1185">Reference proteome</keyword>
<dbReference type="Proteomes" id="UP000001593">
    <property type="component" value="Unassembled WGS sequence"/>
</dbReference>
<dbReference type="PANTHER" id="PTHR24246">
    <property type="entry name" value="OLFACTORY RECEPTOR AND ADENOSINE RECEPTOR"/>
    <property type="match status" value="1"/>
</dbReference>
<evidence type="ECO:0000259" key="11">
    <source>
        <dbReference type="PROSITE" id="PS50262"/>
    </source>
</evidence>
<gene>
    <name evidence="12" type="ORF">NEMVEDRAFT_v1g214864</name>
</gene>
<dbReference type="SMART" id="SM01381">
    <property type="entry name" value="7TM_GPCR_Srsx"/>
    <property type="match status" value="1"/>
</dbReference>
<evidence type="ECO:0000313" key="12">
    <source>
        <dbReference type="EMBL" id="EDO34795.1"/>
    </source>
</evidence>
<sequence>MTLVDLILWCSAFGLIAIAITIGNSITIAVFTRKKLLRSRANYFLISLACADLMVGVVTLPLYLCTLVFYWRNGEATPSHVFFTYMAVDIFSGFASIFALTVIAIERLFAVLWPLKHRVASDQLYYSLVGLTWALSATISLFYYLFAYQVLLIKVFFYLVIFFIFSSLTVICIAYALIWLRLKVKMPHGGKHSRQSSVSRYGNEVEKEDVRRRVDQDILLTTLCIVTLVFVVTWVPFYILNIVVFFHDGKMEVAPNGFYFSKLLHYSNSYVNPIVYSIRIPKFSKTLSLFVHRKRQAFIESYRLLSSRYKSSSSSQSKSREIVERETSL</sequence>
<dbReference type="PRINTS" id="PR00237">
    <property type="entry name" value="GPCRRHODOPSN"/>
</dbReference>
<dbReference type="HOGENOM" id="CLU_009579_16_0_1"/>
<feature type="transmembrane region" description="Helical" evidence="10">
    <location>
        <begin position="6"/>
        <end position="31"/>
    </location>
</feature>
<feature type="transmembrane region" description="Helical" evidence="10">
    <location>
        <begin position="43"/>
        <end position="70"/>
    </location>
</feature>
<dbReference type="PANTHER" id="PTHR24246:SF27">
    <property type="entry name" value="ADENOSINE RECEPTOR, ISOFORM A"/>
    <property type="match status" value="1"/>
</dbReference>
<keyword evidence="7" id="KW-0675">Receptor</keyword>
<evidence type="ECO:0000256" key="6">
    <source>
        <dbReference type="ARBA" id="ARBA00023136"/>
    </source>
</evidence>
<keyword evidence="2" id="KW-1003">Cell membrane</keyword>
<keyword evidence="8" id="KW-0325">Glycoprotein</keyword>
<protein>
    <recommendedName>
        <fullName evidence="11">G-protein coupled receptors family 1 profile domain-containing protein</fullName>
    </recommendedName>
</protein>
<dbReference type="AlphaFoldDB" id="A7SN95"/>
<dbReference type="GO" id="GO:0007186">
    <property type="term" value="P:G protein-coupled receptor signaling pathway"/>
    <property type="evidence" value="ECO:0000318"/>
    <property type="project" value="GO_Central"/>
</dbReference>
<evidence type="ECO:0000313" key="13">
    <source>
        <dbReference type="Proteomes" id="UP000001593"/>
    </source>
</evidence>
<evidence type="ECO:0000256" key="3">
    <source>
        <dbReference type="ARBA" id="ARBA00022692"/>
    </source>
</evidence>
<dbReference type="KEGG" id="nve:5506181"/>
<keyword evidence="9" id="KW-0807">Transducer</keyword>
<evidence type="ECO:0000256" key="4">
    <source>
        <dbReference type="ARBA" id="ARBA00022989"/>
    </source>
</evidence>
<evidence type="ECO:0000256" key="9">
    <source>
        <dbReference type="ARBA" id="ARBA00023224"/>
    </source>
</evidence>
<feature type="transmembrane region" description="Helical" evidence="10">
    <location>
        <begin position="156"/>
        <end position="180"/>
    </location>
</feature>
<dbReference type="GO" id="GO:0001609">
    <property type="term" value="F:G protein-coupled adenosine receptor activity"/>
    <property type="evidence" value="ECO:0000318"/>
    <property type="project" value="GO_Central"/>
</dbReference>
<evidence type="ECO:0000256" key="8">
    <source>
        <dbReference type="ARBA" id="ARBA00023180"/>
    </source>
</evidence>
<evidence type="ECO:0000256" key="2">
    <source>
        <dbReference type="ARBA" id="ARBA00022475"/>
    </source>
</evidence>
<keyword evidence="6 10" id="KW-0472">Membrane</keyword>
<evidence type="ECO:0000256" key="7">
    <source>
        <dbReference type="ARBA" id="ARBA00023170"/>
    </source>
</evidence>
<evidence type="ECO:0000256" key="5">
    <source>
        <dbReference type="ARBA" id="ARBA00023040"/>
    </source>
</evidence>
<dbReference type="FunCoup" id="A7SN95">
    <property type="interactions" value="206"/>
</dbReference>
<feature type="domain" description="G-protein coupled receptors family 1 profile" evidence="11">
    <location>
        <begin position="23"/>
        <end position="276"/>
    </location>
</feature>
<reference evidence="12 13" key="1">
    <citation type="journal article" date="2007" name="Science">
        <title>Sea anemone genome reveals ancestral eumetazoan gene repertoire and genomic organization.</title>
        <authorList>
            <person name="Putnam N.H."/>
            <person name="Srivastava M."/>
            <person name="Hellsten U."/>
            <person name="Dirks B."/>
            <person name="Chapman J."/>
            <person name="Salamov A."/>
            <person name="Terry A."/>
            <person name="Shapiro H."/>
            <person name="Lindquist E."/>
            <person name="Kapitonov V.V."/>
            <person name="Jurka J."/>
            <person name="Genikhovich G."/>
            <person name="Grigoriev I.V."/>
            <person name="Lucas S.M."/>
            <person name="Steele R.E."/>
            <person name="Finnerty J.R."/>
            <person name="Technau U."/>
            <person name="Martindale M.Q."/>
            <person name="Rokhsar D.S."/>
        </authorList>
    </citation>
    <scope>NUCLEOTIDE SEQUENCE [LARGE SCALE GENOMIC DNA]</scope>
    <source>
        <strain evidence="13">CH2 X CH6</strain>
    </source>
</reference>
<keyword evidence="3 10" id="KW-0812">Transmembrane</keyword>
<dbReference type="PROSITE" id="PS50262">
    <property type="entry name" value="G_PROTEIN_RECEP_F1_2"/>
    <property type="match status" value="1"/>
</dbReference>
<dbReference type="CDD" id="cd00637">
    <property type="entry name" value="7tm_classA_rhodopsin-like"/>
    <property type="match status" value="1"/>
</dbReference>
<feature type="transmembrane region" description="Helical" evidence="10">
    <location>
        <begin position="124"/>
        <end position="144"/>
    </location>
</feature>
<keyword evidence="5" id="KW-0297">G-protein coupled receptor</keyword>